<dbReference type="AlphaFoldDB" id="A0A0N5CVC5"/>
<gene>
    <name evidence="1" type="ORF">TCLT_LOCUS4244</name>
</gene>
<dbReference type="OrthoDB" id="1928974at2759"/>
<evidence type="ECO:0000313" key="3">
    <source>
        <dbReference type="WBParaSite" id="TCLT_0000425501-mRNA-1"/>
    </source>
</evidence>
<dbReference type="WBParaSite" id="TCLT_0000425501-mRNA-1">
    <property type="protein sequence ID" value="TCLT_0000425501-mRNA-1"/>
    <property type="gene ID" value="TCLT_0000425501"/>
</dbReference>
<reference evidence="3" key="1">
    <citation type="submission" date="2017-02" db="UniProtKB">
        <authorList>
            <consortium name="WormBaseParasite"/>
        </authorList>
    </citation>
    <scope>IDENTIFICATION</scope>
</reference>
<dbReference type="STRING" id="103827.A0A0N5CVC5"/>
<sequence>ESEDITVSSPTGSRPSSTATWNSILAASSSDSKQLDKFKRVGEGEEIAKVDENQVEAERRRQRELYSGLDQQYAVARSFTHLSRGQGLGFH</sequence>
<accession>A0A0N5CVC5</accession>
<protein>
    <submittedName>
        <fullName evidence="3">SMAP domain-containing protein</fullName>
    </submittedName>
</protein>
<dbReference type="Proteomes" id="UP000276776">
    <property type="component" value="Unassembled WGS sequence"/>
</dbReference>
<evidence type="ECO:0000313" key="2">
    <source>
        <dbReference type="Proteomes" id="UP000276776"/>
    </source>
</evidence>
<name>A0A0N5CVC5_THECL</name>
<organism evidence="3">
    <name type="scientific">Thelazia callipaeda</name>
    <name type="common">Oriental eyeworm</name>
    <name type="synonym">Parasitic nematode</name>
    <dbReference type="NCBI Taxonomy" id="103827"/>
    <lineage>
        <taxon>Eukaryota</taxon>
        <taxon>Metazoa</taxon>
        <taxon>Ecdysozoa</taxon>
        <taxon>Nematoda</taxon>
        <taxon>Chromadorea</taxon>
        <taxon>Rhabditida</taxon>
        <taxon>Spirurina</taxon>
        <taxon>Spiruromorpha</taxon>
        <taxon>Thelazioidea</taxon>
        <taxon>Thelaziidae</taxon>
        <taxon>Thelazia</taxon>
    </lineage>
</organism>
<dbReference type="EMBL" id="UYYF01004281">
    <property type="protein sequence ID" value="VDN01326.1"/>
    <property type="molecule type" value="Genomic_DNA"/>
</dbReference>
<evidence type="ECO:0000313" key="1">
    <source>
        <dbReference type="EMBL" id="VDN01326.1"/>
    </source>
</evidence>
<proteinExistence type="predicted"/>
<keyword evidence="2" id="KW-1185">Reference proteome</keyword>
<reference evidence="1 2" key="2">
    <citation type="submission" date="2018-11" db="EMBL/GenBank/DDBJ databases">
        <authorList>
            <consortium name="Pathogen Informatics"/>
        </authorList>
    </citation>
    <scope>NUCLEOTIDE SEQUENCE [LARGE SCALE GENOMIC DNA]</scope>
</reference>